<feature type="compositionally biased region" description="Basic and acidic residues" evidence="1">
    <location>
        <begin position="1039"/>
        <end position="1051"/>
    </location>
</feature>
<feature type="region of interest" description="Disordered" evidence="1">
    <location>
        <begin position="574"/>
        <end position="593"/>
    </location>
</feature>
<feature type="compositionally biased region" description="Acidic residues" evidence="1">
    <location>
        <begin position="1010"/>
        <end position="1038"/>
    </location>
</feature>
<feature type="compositionally biased region" description="Acidic residues" evidence="1">
    <location>
        <begin position="275"/>
        <end position="289"/>
    </location>
</feature>
<name>A0ABP0CTA9_9PEZI</name>
<dbReference type="InterPro" id="IPR012340">
    <property type="entry name" value="NA-bd_OB-fold"/>
</dbReference>
<feature type="compositionally biased region" description="Acidic residues" evidence="1">
    <location>
        <begin position="1052"/>
        <end position="1067"/>
    </location>
</feature>
<feature type="compositionally biased region" description="Acidic residues" evidence="1">
    <location>
        <begin position="664"/>
        <end position="678"/>
    </location>
</feature>
<feature type="compositionally biased region" description="Pro residues" evidence="1">
    <location>
        <begin position="898"/>
        <end position="914"/>
    </location>
</feature>
<feature type="compositionally biased region" description="Low complexity" evidence="1">
    <location>
        <begin position="1303"/>
        <end position="1315"/>
    </location>
</feature>
<feature type="region of interest" description="Disordered" evidence="1">
    <location>
        <begin position="234"/>
        <end position="332"/>
    </location>
</feature>
<feature type="compositionally biased region" description="Basic and acidic residues" evidence="1">
    <location>
        <begin position="620"/>
        <end position="637"/>
    </location>
</feature>
<feature type="compositionally biased region" description="Basic and acidic residues" evidence="1">
    <location>
        <begin position="576"/>
        <end position="592"/>
    </location>
</feature>
<feature type="compositionally biased region" description="Acidic residues" evidence="1">
    <location>
        <begin position="809"/>
        <end position="864"/>
    </location>
</feature>
<feature type="region of interest" description="Disordered" evidence="1">
    <location>
        <begin position="1557"/>
        <end position="1678"/>
    </location>
</feature>
<evidence type="ECO:0000313" key="2">
    <source>
        <dbReference type="EMBL" id="CAK7235333.1"/>
    </source>
</evidence>
<feature type="compositionally biased region" description="Acidic residues" evidence="1">
    <location>
        <begin position="1369"/>
        <end position="1385"/>
    </location>
</feature>
<evidence type="ECO:0000256" key="1">
    <source>
        <dbReference type="SAM" id="MobiDB-lite"/>
    </source>
</evidence>
<feature type="compositionally biased region" description="Acidic residues" evidence="1">
    <location>
        <begin position="688"/>
        <end position="731"/>
    </location>
</feature>
<feature type="compositionally biased region" description="Acidic residues" evidence="1">
    <location>
        <begin position="607"/>
        <end position="619"/>
    </location>
</feature>
<feature type="region of interest" description="Disordered" evidence="1">
    <location>
        <begin position="521"/>
        <end position="543"/>
    </location>
</feature>
<feature type="compositionally biased region" description="Polar residues" evidence="1">
    <location>
        <begin position="1611"/>
        <end position="1620"/>
    </location>
</feature>
<feature type="region of interest" description="Disordered" evidence="1">
    <location>
        <begin position="1754"/>
        <end position="1785"/>
    </location>
</feature>
<organism evidence="2 3">
    <name type="scientific">Sporothrix bragantina</name>
    <dbReference type="NCBI Taxonomy" id="671064"/>
    <lineage>
        <taxon>Eukaryota</taxon>
        <taxon>Fungi</taxon>
        <taxon>Dikarya</taxon>
        <taxon>Ascomycota</taxon>
        <taxon>Pezizomycotina</taxon>
        <taxon>Sordariomycetes</taxon>
        <taxon>Sordariomycetidae</taxon>
        <taxon>Ophiostomatales</taxon>
        <taxon>Ophiostomataceae</taxon>
        <taxon>Sporothrix</taxon>
    </lineage>
</organism>
<protein>
    <recommendedName>
        <fullName evidence="4">Telomeric single stranded DNA binding POT1/Cdc13 domain-containing protein</fullName>
    </recommendedName>
</protein>
<feature type="compositionally biased region" description="Low complexity" evidence="1">
    <location>
        <begin position="1509"/>
        <end position="1519"/>
    </location>
</feature>
<feature type="compositionally biased region" description="Acidic residues" evidence="1">
    <location>
        <begin position="638"/>
        <end position="655"/>
    </location>
</feature>
<accession>A0ABP0CTA9</accession>
<feature type="compositionally biased region" description="Low complexity" evidence="1">
    <location>
        <begin position="1094"/>
        <end position="1111"/>
    </location>
</feature>
<feature type="compositionally biased region" description="Basic and acidic residues" evidence="1">
    <location>
        <begin position="1389"/>
        <end position="1402"/>
    </location>
</feature>
<evidence type="ECO:0008006" key="4">
    <source>
        <dbReference type="Google" id="ProtNLM"/>
    </source>
</evidence>
<feature type="compositionally biased region" description="Acidic residues" evidence="1">
    <location>
        <begin position="925"/>
        <end position="979"/>
    </location>
</feature>
<feature type="compositionally biased region" description="Acidic residues" evidence="1">
    <location>
        <begin position="759"/>
        <end position="789"/>
    </location>
</feature>
<feature type="compositionally biased region" description="Basic and acidic residues" evidence="1">
    <location>
        <begin position="1645"/>
        <end position="1669"/>
    </location>
</feature>
<proteinExistence type="predicted"/>
<dbReference type="SUPFAM" id="SSF50249">
    <property type="entry name" value="Nucleic acid-binding proteins"/>
    <property type="match status" value="1"/>
</dbReference>
<sequence length="1926" mass="207435">MSAANGGERDGDGSAVAAFLAGAALIPIAQLNPDLSASSNDTPRAVRGEVTIVWPYNSVQRSLAFLLAEPDVRLRRSKGQIRVQLYGASASAVADSGLGGGDEVLLSLAGAGWAKDESSLKLPGSRVEWQLEFKGRLVLQAKVGEAQETHVVDVDRLETEDDETNTVGPAANGNGSTFDVQVPPSSPPIGDLFRLPASPAPARMLNLNNDEYASPAFIKRARISFGSLFEPGFDIFEEDGGVRGRGRKRTRFGRPSNAWRYSSQSVSPERKPEQEPEPEPEPEPEEPDTEREKTPTALADTQKEDEATVTASSPPVPLEAATPTPTSRPQTEIVAAEPVAAAESSAPPALPTLPTPQVQLSATLQQESTQATATEVVVGSTSLEVSVSSPVPEVQMGGIPNPFAPASRPTSNLFGSAAPLSSGSNPFAAIAPAAAANPFSAHVPASSTGNPFAASSAVPFGAPGADSMGFVPDANLFNDHVRFSFGDPANAFDQHQNLDPALQDAAPPAEGHFTEAHTQYQYPEPPTQHDTPHAEPHEPSRSIGQDHMMVWPIDAPTLDAQHAEGVISADTLVPESHSHSHPAETEANEAQRRAAASFIASGANDGVFEDDSTNVDEATDLPREVDNFGYNDRRYQNEEEEQEVGMEDADEEGEELPSSRRSDEEDDDGDLASDGPEEAEPKDHLLEGDEDENDEDAEGEDDELVEVVGEEEDESDEDADEEEPTDQPGDDYDMRNYENVDDDMEGDEVNQSGAVTFDGEGEEGEEDEEIEEEEEGYDDDEDADAEADDDHYAAAPQQRLLASHGQEHGEDDDGGSEGEDYDEDEEGEGEEEEEAEDMEEEEEEEEGHYDEEEEYDEDEEDEELEHQPAMYRAPARPQPSQPVVIDLLSDSDDDDAPSAPPPHISQTPVPPPVVPAASSSPPEIPTEEATEESGEEEGEEEEEKEEEEGEEDGEGEEEEEEGEYDEDKEDEEDEDEEGGDGGQEAVAKVEEPQEQPEPEQPDDEAKPEAEPEAEEEDELEQELEAELEAELAADDEKAEESKEAGEPKEAAEAIDVDEAEAETELPTDAERVESVVTEEAKEAEDDVSEQPIVEQSQSQPEETEQAAAESPVTGEAAPPLSLDETAEEANIATETVKDNATDEPVVGAVVEEVVLEKPIVEEPVIEEPVVEKPVAEELVIDIPTSNEQTQQEEPQVDSEDVAMAEAEHETEQEANAVPEVHEVVDEDVIEAPVLAELPQVPETPQDSEKTEPPKRTVRTRSQSNQQAQESAAAASSTPFSPPATQEAAGVAASEPPQQPAAPPTQAQLPTPMQTQDMTSFTDDADIDNQIQSQLMSEMAMSFEFDRHPDIDMHSVASAAEQHPPAADVDMADGDNEDEQMVDEEQPSAIDEHQEHHEHHGESMDVDAGTDIDMQSVVSEQLTVVIEEVVTEEARVEVDTVVTEPAPVDNEDEDKASGVVVAPTGGEEEADAPTLHKNANEEEEADSSSSQQQEEQQKTEHLQVKPEEQPPTATSASPPAESRHKMSLRSTNSRLRRSLSPQPVDINAKIAAANAALAAGSAALAAAVAEPAPAPSNEPDTSVQIARSATNRRSKRARAASQSTQDEAVPTTEASQGTQEATQEDVGEDVSVLMARAAASKRRASRGKEKEEKEKEVQKEKEKRERKELDLATASPPASMAEVKLALDRCRDTVPDCMPLRNLRPHLKTLLDVAVIATSSSDDDPPQRTRTRQYAMSLTVTDPSLVEHVSASRHHLHNMHPGGSRRTSPAVSLQTSQHNNNDAASDTGSVSLGLDIDALVEVSLYRAHKETLPTFHAGDGLLLRRFEVVALPDKGFGLRSTDESAYAVFPSTIEGETSGENSKDLTAIDGSPQVNGPPVEDITREAQYIGLLKQWYRLLDDGARAQLAAANARFAAVDMAARGVKGD</sequence>
<feature type="compositionally biased region" description="Acidic residues" evidence="1">
    <location>
        <begin position="992"/>
        <end position="1002"/>
    </location>
</feature>
<feature type="compositionally biased region" description="Polar residues" evidence="1">
    <location>
        <begin position="1183"/>
        <end position="1193"/>
    </location>
</feature>
<dbReference type="Gene3D" id="2.40.50.140">
    <property type="entry name" value="Nucleic acid-binding proteins"/>
    <property type="match status" value="1"/>
</dbReference>
<gene>
    <name evidence="2" type="ORF">SBRCBS47491_009257</name>
</gene>
<feature type="compositionally biased region" description="Basic and acidic residues" evidence="1">
    <location>
        <begin position="530"/>
        <end position="540"/>
    </location>
</feature>
<feature type="compositionally biased region" description="Polar residues" evidence="1">
    <location>
        <begin position="1764"/>
        <end position="1785"/>
    </location>
</feature>
<dbReference type="Proteomes" id="UP001642406">
    <property type="component" value="Unassembled WGS sequence"/>
</dbReference>
<feature type="compositionally biased region" description="Basic and acidic residues" evidence="1">
    <location>
        <begin position="1494"/>
        <end position="1507"/>
    </location>
</feature>
<comment type="caution">
    <text evidence="2">The sequence shown here is derived from an EMBL/GenBank/DDBJ whole genome shotgun (WGS) entry which is preliminary data.</text>
</comment>
<feature type="compositionally biased region" description="Low complexity" evidence="1">
    <location>
        <begin position="1557"/>
        <end position="1578"/>
    </location>
</feature>
<feature type="region of interest" description="Disordered" evidence="1">
    <location>
        <begin position="158"/>
        <end position="186"/>
    </location>
</feature>
<keyword evidence="3" id="KW-1185">Reference proteome</keyword>
<dbReference type="EMBL" id="CAWUHC010000140">
    <property type="protein sequence ID" value="CAK7235333.1"/>
    <property type="molecule type" value="Genomic_DNA"/>
</dbReference>
<feature type="compositionally biased region" description="Low complexity" evidence="1">
    <location>
        <begin position="1261"/>
        <end position="1284"/>
    </location>
</feature>
<feature type="region of interest" description="Disordered" evidence="1">
    <location>
        <begin position="1436"/>
        <end position="1541"/>
    </location>
</feature>
<feature type="region of interest" description="Disordered" evidence="1">
    <location>
        <begin position="1182"/>
        <end position="1323"/>
    </location>
</feature>
<feature type="region of interest" description="Disordered" evidence="1">
    <location>
        <begin position="1357"/>
        <end position="1406"/>
    </location>
</feature>
<feature type="region of interest" description="Disordered" evidence="1">
    <location>
        <begin position="603"/>
        <end position="1143"/>
    </location>
</feature>
<reference evidence="2 3" key="1">
    <citation type="submission" date="2024-01" db="EMBL/GenBank/DDBJ databases">
        <authorList>
            <person name="Allen C."/>
            <person name="Tagirdzhanova G."/>
        </authorList>
    </citation>
    <scope>NUCLEOTIDE SEQUENCE [LARGE SCALE GENOMIC DNA]</scope>
</reference>
<feature type="compositionally biased region" description="Acidic residues" evidence="1">
    <location>
        <begin position="1194"/>
        <end position="1204"/>
    </location>
</feature>
<evidence type="ECO:0000313" key="3">
    <source>
        <dbReference type="Proteomes" id="UP001642406"/>
    </source>
</evidence>
<feature type="compositionally biased region" description="Acidic residues" evidence="1">
    <location>
        <begin position="739"/>
        <end position="748"/>
    </location>
</feature>